<accession>A0A7I7RID0</accession>
<reference evidence="4 5" key="1">
    <citation type="journal article" date="2019" name="Emerg. Microbes Infect.">
        <title>Comprehensive subspecies identification of 175 nontuberculous mycobacteria species based on 7547 genomic profiles.</title>
        <authorList>
            <person name="Matsumoto Y."/>
            <person name="Kinjo T."/>
            <person name="Motooka D."/>
            <person name="Nabeya D."/>
            <person name="Jung N."/>
            <person name="Uechi K."/>
            <person name="Horii T."/>
            <person name="Iida T."/>
            <person name="Fujita J."/>
            <person name="Nakamura S."/>
        </authorList>
    </citation>
    <scope>NUCLEOTIDE SEQUENCE [LARGE SCALE GENOMIC DNA]</scope>
    <source>
        <strain evidence="4 5">JCM 18439</strain>
    </source>
</reference>
<dbReference type="KEGG" id="mcee:MCEL_19540"/>
<dbReference type="InterPro" id="IPR002525">
    <property type="entry name" value="Transp_IS110-like_N"/>
</dbReference>
<name>A0A7I7RID0_MYCCF</name>
<dbReference type="Pfam" id="PF02371">
    <property type="entry name" value="Transposase_20"/>
    <property type="match status" value="1"/>
</dbReference>
<dbReference type="InterPro" id="IPR047650">
    <property type="entry name" value="Transpos_IS110"/>
</dbReference>
<dbReference type="PANTHER" id="PTHR33055:SF3">
    <property type="entry name" value="PUTATIVE TRANSPOSASE FOR IS117-RELATED"/>
    <property type="match status" value="1"/>
</dbReference>
<evidence type="ECO:0000313" key="4">
    <source>
        <dbReference type="EMBL" id="BBY43659.1"/>
    </source>
</evidence>
<dbReference type="AlphaFoldDB" id="A0A7I7RID0"/>
<dbReference type="GO" id="GO:0006313">
    <property type="term" value="P:DNA transposition"/>
    <property type="evidence" value="ECO:0007669"/>
    <property type="project" value="InterPro"/>
</dbReference>
<protein>
    <recommendedName>
        <fullName evidence="6">IS110 family transposase</fullName>
    </recommendedName>
</protein>
<dbReference type="Proteomes" id="UP000466431">
    <property type="component" value="Chromosome"/>
</dbReference>
<dbReference type="PANTHER" id="PTHR33055">
    <property type="entry name" value="TRANSPOSASE FOR INSERTION SEQUENCE ELEMENT IS1111A"/>
    <property type="match status" value="1"/>
</dbReference>
<feature type="domain" description="Transposase IS116/IS110/IS902 C-terminal" evidence="3">
    <location>
        <begin position="229"/>
        <end position="296"/>
    </location>
</feature>
<dbReference type="GO" id="GO:0003677">
    <property type="term" value="F:DNA binding"/>
    <property type="evidence" value="ECO:0007669"/>
    <property type="project" value="InterPro"/>
</dbReference>
<organism evidence="4 5">
    <name type="scientific">Mycolicibacterium celeriflavum</name>
    <name type="common">Mycobacterium celeriflavum</name>
    <dbReference type="NCBI Taxonomy" id="1249101"/>
    <lineage>
        <taxon>Bacteria</taxon>
        <taxon>Bacillati</taxon>
        <taxon>Actinomycetota</taxon>
        <taxon>Actinomycetes</taxon>
        <taxon>Mycobacteriales</taxon>
        <taxon>Mycobacteriaceae</taxon>
        <taxon>Mycolicibacterium</taxon>
    </lineage>
</organism>
<evidence type="ECO:0000259" key="2">
    <source>
        <dbReference type="Pfam" id="PF01548"/>
    </source>
</evidence>
<dbReference type="EMBL" id="AP022591">
    <property type="protein sequence ID" value="BBY43659.1"/>
    <property type="molecule type" value="Genomic_DNA"/>
</dbReference>
<dbReference type="NCBIfam" id="NF033542">
    <property type="entry name" value="transpos_IS110"/>
    <property type="match status" value="1"/>
</dbReference>
<gene>
    <name evidence="4" type="ORF">MCEL_19540</name>
</gene>
<dbReference type="Pfam" id="PF01548">
    <property type="entry name" value="DEDD_Tnp_IS110"/>
    <property type="match status" value="1"/>
</dbReference>
<dbReference type="GO" id="GO:0004803">
    <property type="term" value="F:transposase activity"/>
    <property type="evidence" value="ECO:0007669"/>
    <property type="project" value="InterPro"/>
</dbReference>
<proteinExistence type="predicted"/>
<evidence type="ECO:0000259" key="3">
    <source>
        <dbReference type="Pfam" id="PF02371"/>
    </source>
</evidence>
<evidence type="ECO:0000256" key="1">
    <source>
        <dbReference type="SAM" id="MobiDB-lite"/>
    </source>
</evidence>
<evidence type="ECO:0000313" key="5">
    <source>
        <dbReference type="Proteomes" id="UP000466431"/>
    </source>
</evidence>
<dbReference type="InterPro" id="IPR003346">
    <property type="entry name" value="Transposase_20"/>
</dbReference>
<feature type="domain" description="Transposase IS110-like N-terminal" evidence="2">
    <location>
        <begin position="13"/>
        <end position="155"/>
    </location>
</feature>
<keyword evidence="5" id="KW-1185">Reference proteome</keyword>
<sequence length="389" mass="42575">MWEAPVKVQRTSVGLDVHARSVVACGLDGDTGELFERRLTPDHGEIVAWLNDLPGPVAATYESGPTGFVLARSINAAGIRCSVAASSKLQRPVGDRVKTDKRDARHLARLLHLGEIVEVEIPSVEQESARDLFRAREACRKDLMAARNRLSKLLLRRGIVYYGGTAWSRNHERWLQSQRFDDPALAIAYDTAFDTMLTTTARRDRLDAAITAMAADSTFTPVVTRLGCLRGVSTLTAFGLATEIGDWHRLTGRSIGAYLGLVPCEYSTGDNRTQGGLTRTGNTHARRLLIEAAWHHRPAYRPGEVMRRRWDAASAAARSAASTPTDDCTPAGCDSTNAANARGGQRRHRSRAGRLVLVIGRHGGLRPPIVQVGVSRCRQASWSDPRKSL</sequence>
<feature type="region of interest" description="Disordered" evidence="1">
    <location>
        <begin position="316"/>
        <end position="350"/>
    </location>
</feature>
<evidence type="ECO:0008006" key="6">
    <source>
        <dbReference type="Google" id="ProtNLM"/>
    </source>
</evidence>